<keyword evidence="2" id="KW-1185">Reference proteome</keyword>
<reference evidence="1 2" key="1">
    <citation type="submission" date="2023-07" db="EMBL/GenBank/DDBJ databases">
        <title>Paenibacillus sp. JX-17 nov. isolated from soil.</title>
        <authorList>
            <person name="Wan Y."/>
            <person name="Liu B."/>
        </authorList>
    </citation>
    <scope>NUCLEOTIDE SEQUENCE [LARGE SCALE GENOMIC DNA]</scope>
    <source>
        <strain evidence="1 2">JX-17</strain>
    </source>
</reference>
<proteinExistence type="predicted"/>
<dbReference type="EMBL" id="JAUQTB010000008">
    <property type="protein sequence ID" value="MDO7907607.1"/>
    <property type="molecule type" value="Genomic_DNA"/>
</dbReference>
<organism evidence="1 2">
    <name type="scientific">Paenibacillus lacisoli</name>
    <dbReference type="NCBI Taxonomy" id="3064525"/>
    <lineage>
        <taxon>Bacteria</taxon>
        <taxon>Bacillati</taxon>
        <taxon>Bacillota</taxon>
        <taxon>Bacilli</taxon>
        <taxon>Bacillales</taxon>
        <taxon>Paenibacillaceae</taxon>
        <taxon>Paenibacillus</taxon>
    </lineage>
</organism>
<name>A0ABT9CEB2_9BACL</name>
<dbReference type="RefSeq" id="WP_305024815.1">
    <property type="nucleotide sequence ID" value="NZ_JAUQTB010000008.1"/>
</dbReference>
<evidence type="ECO:0000313" key="2">
    <source>
        <dbReference type="Proteomes" id="UP001240171"/>
    </source>
</evidence>
<sequence>MKLNKDALERVRQIPWLACCGEPMEGQALSGIQQVQSRDEARRWYESAAWEEVTLEARNTLTSFLHKRYVSQYNEWNTLAKEVKAFMDQEVESKIRQASETYQLGPVWLDGVRWDVLNVIMELSYASLRHTPVFFARLLEVYEMGHLPCGWQGEWPEGKLIVY</sequence>
<comment type="caution">
    <text evidence="1">The sequence shown here is derived from an EMBL/GenBank/DDBJ whole genome shotgun (WGS) entry which is preliminary data.</text>
</comment>
<dbReference type="Proteomes" id="UP001240171">
    <property type="component" value="Unassembled WGS sequence"/>
</dbReference>
<gene>
    <name evidence="1" type="ORF">Q5741_14450</name>
</gene>
<accession>A0ABT9CEB2</accession>
<evidence type="ECO:0000313" key="1">
    <source>
        <dbReference type="EMBL" id="MDO7907607.1"/>
    </source>
</evidence>
<protein>
    <submittedName>
        <fullName evidence="1">Uncharacterized protein</fullName>
    </submittedName>
</protein>